<keyword evidence="6" id="KW-0560">Oxidoreductase</keyword>
<evidence type="ECO:0000259" key="8">
    <source>
        <dbReference type="Pfam" id="PF01266"/>
    </source>
</evidence>
<dbReference type="GO" id="GO:0050660">
    <property type="term" value="F:flavin adenine dinucleotide binding"/>
    <property type="evidence" value="ECO:0007669"/>
    <property type="project" value="InterPro"/>
</dbReference>
<dbReference type="Gene3D" id="3.30.9.10">
    <property type="entry name" value="D-Amino Acid Oxidase, subunit A, domain 2"/>
    <property type="match status" value="1"/>
</dbReference>
<evidence type="ECO:0000256" key="2">
    <source>
        <dbReference type="ARBA" id="ARBA00001974"/>
    </source>
</evidence>
<evidence type="ECO:0000313" key="10">
    <source>
        <dbReference type="Proteomes" id="UP000031192"/>
    </source>
</evidence>
<proteinExistence type="inferred from homology"/>
<evidence type="ECO:0000313" key="9">
    <source>
        <dbReference type="EMBL" id="KID92888.1"/>
    </source>
</evidence>
<comment type="cofactor">
    <cofactor evidence="2">
        <name>FAD</name>
        <dbReference type="ChEBI" id="CHEBI:57692"/>
    </cofactor>
</comment>
<dbReference type="InterPro" id="IPR006076">
    <property type="entry name" value="FAD-dep_OxRdtase"/>
</dbReference>
<evidence type="ECO:0000256" key="6">
    <source>
        <dbReference type="ARBA" id="ARBA00023002"/>
    </source>
</evidence>
<evidence type="ECO:0000256" key="3">
    <source>
        <dbReference type="ARBA" id="ARBA00010989"/>
    </source>
</evidence>
<dbReference type="PANTHER" id="PTHR10961">
    <property type="entry name" value="PEROXISOMAL SARCOSINE OXIDASE"/>
    <property type="match status" value="1"/>
</dbReference>
<feature type="domain" description="FMN-dependent dehydrogenase" evidence="7">
    <location>
        <begin position="126"/>
        <end position="236"/>
    </location>
</feature>
<keyword evidence="10" id="KW-1185">Reference proteome</keyword>
<dbReference type="EMBL" id="AZNH01000001">
    <property type="protein sequence ID" value="KID92888.1"/>
    <property type="molecule type" value="Genomic_DNA"/>
</dbReference>
<dbReference type="SUPFAM" id="SSF51905">
    <property type="entry name" value="FAD/NAD(P)-binding domain"/>
    <property type="match status" value="1"/>
</dbReference>
<dbReference type="Gene3D" id="3.20.20.70">
    <property type="entry name" value="Aldolase class I"/>
    <property type="match status" value="2"/>
</dbReference>
<dbReference type="SUPFAM" id="SSF51395">
    <property type="entry name" value="FMN-linked oxidoreductases"/>
    <property type="match status" value="1"/>
</dbReference>
<dbReference type="Gene3D" id="3.50.50.60">
    <property type="entry name" value="FAD/NAD(P)-binding domain"/>
    <property type="match status" value="1"/>
</dbReference>
<gene>
    <name evidence="9" type="ORF">MGU_00477</name>
</gene>
<dbReference type="GO" id="GO:0004657">
    <property type="term" value="F:proline dehydrogenase activity"/>
    <property type="evidence" value="ECO:0007669"/>
    <property type="project" value="TreeGrafter"/>
</dbReference>
<accession>A0A0B4HBP6</accession>
<feature type="domain" description="FMN-dependent dehydrogenase" evidence="7">
    <location>
        <begin position="262"/>
        <end position="307"/>
    </location>
</feature>
<dbReference type="GO" id="GO:0050031">
    <property type="term" value="F:L-pipecolate oxidase activity"/>
    <property type="evidence" value="ECO:0007669"/>
    <property type="project" value="TreeGrafter"/>
</dbReference>
<keyword evidence="4" id="KW-0285">Flavoprotein</keyword>
<dbReference type="AlphaFoldDB" id="A0A0B4HBP6"/>
<dbReference type="InterPro" id="IPR000262">
    <property type="entry name" value="FMN-dep_DH"/>
</dbReference>
<protein>
    <submittedName>
        <fullName evidence="9">Fructosyl-amino acid oxidase</fullName>
    </submittedName>
</protein>
<dbReference type="Proteomes" id="UP000031192">
    <property type="component" value="Unassembled WGS sequence"/>
</dbReference>
<reference evidence="9 10" key="1">
    <citation type="journal article" date="2014" name="Proc. Natl. Acad. Sci. U.S.A.">
        <title>Trajectory and genomic determinants of fungal-pathogen speciation and host adaptation.</title>
        <authorList>
            <person name="Hu X."/>
            <person name="Xiao G."/>
            <person name="Zheng P."/>
            <person name="Shang Y."/>
            <person name="Su Y."/>
            <person name="Zhang X."/>
            <person name="Liu X."/>
            <person name="Zhan S."/>
            <person name="St Leger R.J."/>
            <person name="Wang C."/>
        </authorList>
    </citation>
    <scope>NUCLEOTIDE SEQUENCE [LARGE SCALE GENOMIC DNA]</scope>
    <source>
        <strain evidence="9 10">ARSEF 977</strain>
    </source>
</reference>
<feature type="domain" description="FAD dependent oxidoreductase" evidence="8">
    <location>
        <begin position="323"/>
        <end position="719"/>
    </location>
</feature>
<dbReference type="Pfam" id="PF01070">
    <property type="entry name" value="FMN_dh"/>
    <property type="match status" value="2"/>
</dbReference>
<dbReference type="PANTHER" id="PTHR10961:SF46">
    <property type="entry name" value="PEROXISOMAL SARCOSINE OXIDASE"/>
    <property type="match status" value="1"/>
</dbReference>
<comment type="cofactor">
    <cofactor evidence="1">
        <name>FMN</name>
        <dbReference type="ChEBI" id="CHEBI:58210"/>
    </cofactor>
</comment>
<sequence length="786" mass="86410">MSNDVGGAKVKAVGGQRLDFNAVPIIGFRVLHSGKIMTACLSVMKKIRAAESEVGAGLEWICPEGRTVWKNQYTACVHDSPSKKPRDSAPTCPDESWFWDTGIRSYEGDSLRWKYRGSAPLLLPASAPAAMAKLGHPLGEVNLTKAAGDYGTVQAIFDARKESQALFYQVCPHCATLELIFHKIRTSTSIEPAAYLRKSFQKVERLGAKAIIFTVDVGWESKRTLEARTNGEIHKSSLRAFMATGGFRDRNLFWDDISWIRSNHRGRRADYAPAPIDILYEVRTYRPDLFSKIDIMIDGGVRLGGDVDLARLQQMETAPSSFLIVGSGVFGLSTAWAITKRSQFAKTSITIVDDAVNGQFPPDDCASVDSSRIIRADYADPHYTAFASEAQKEWRKQGDDDLGGQGRYTESGFVLTAYEPKELKVGTKSGMDYTKESWKNCVDVAARDGYPADRIKVLENTKALNKCLGTDTYPGDWGYLNTLSGWADAGRGMKWLYERVKATRRVNFVNAKVDYLANEGDRVIGAKLTDGRLVTGDVVLVAAGAWTGSLVDLRGRVEATGHVLGYIDISDQELALLSKQPVALNLSSGLFIIPPQENTLKVARHSFGYLNPVTVHNALPLFPSPERPSFVTSRPSTSRDGGLARLPDEADADLRRGLAKLSPIKGLETRRWKGTRLCWYSDTKDGDWLVDWHPGWKSLFIATGDSGHGYKFLPILGDKVLDCMQGQGGALGDKWKWKNIDDETVGKETNGKFNGLVTMDGSRGGDPGMVLEEELGKKSAAKVAKL</sequence>
<keyword evidence="5" id="KW-0274">FAD</keyword>
<name>A0A0B4HBP6_METGA</name>
<comment type="caution">
    <text evidence="9">The sequence shown here is derived from an EMBL/GenBank/DDBJ whole genome shotgun (WGS) entry which is preliminary data.</text>
</comment>
<dbReference type="InterPro" id="IPR045170">
    <property type="entry name" value="MTOX"/>
</dbReference>
<dbReference type="OrthoDB" id="2219495at2759"/>
<evidence type="ECO:0000256" key="5">
    <source>
        <dbReference type="ARBA" id="ARBA00022827"/>
    </source>
</evidence>
<dbReference type="Pfam" id="PF01266">
    <property type="entry name" value="DAO"/>
    <property type="match status" value="1"/>
</dbReference>
<evidence type="ECO:0000259" key="7">
    <source>
        <dbReference type="Pfam" id="PF01070"/>
    </source>
</evidence>
<dbReference type="InterPro" id="IPR036188">
    <property type="entry name" value="FAD/NAD-bd_sf"/>
</dbReference>
<dbReference type="InterPro" id="IPR013785">
    <property type="entry name" value="Aldolase_TIM"/>
</dbReference>
<evidence type="ECO:0000256" key="4">
    <source>
        <dbReference type="ARBA" id="ARBA00022630"/>
    </source>
</evidence>
<dbReference type="HOGENOM" id="CLU_408861_0_0_1"/>
<evidence type="ECO:0000256" key="1">
    <source>
        <dbReference type="ARBA" id="ARBA00001917"/>
    </source>
</evidence>
<organism evidence="9 10">
    <name type="scientific">Metarhizium guizhouense (strain ARSEF 977)</name>
    <dbReference type="NCBI Taxonomy" id="1276136"/>
    <lineage>
        <taxon>Eukaryota</taxon>
        <taxon>Fungi</taxon>
        <taxon>Dikarya</taxon>
        <taxon>Ascomycota</taxon>
        <taxon>Pezizomycotina</taxon>
        <taxon>Sordariomycetes</taxon>
        <taxon>Hypocreomycetidae</taxon>
        <taxon>Hypocreales</taxon>
        <taxon>Clavicipitaceae</taxon>
        <taxon>Metarhizium</taxon>
    </lineage>
</organism>
<comment type="similarity">
    <text evidence="3">Belongs to the MSOX/MTOX family.</text>
</comment>
<dbReference type="GO" id="GO:0008115">
    <property type="term" value="F:sarcosine oxidase activity"/>
    <property type="evidence" value="ECO:0007669"/>
    <property type="project" value="TreeGrafter"/>
</dbReference>